<name>A0AAE9SFC5_9GAMM</name>
<accession>A0AAE9SFC5</accession>
<feature type="signal peptide" evidence="10">
    <location>
        <begin position="1"/>
        <end position="23"/>
    </location>
</feature>
<dbReference type="Pfam" id="PF02264">
    <property type="entry name" value="LamB"/>
    <property type="match status" value="1"/>
</dbReference>
<dbReference type="SUPFAM" id="SSF56935">
    <property type="entry name" value="Porins"/>
    <property type="match status" value="1"/>
</dbReference>
<dbReference type="GO" id="GO:0015288">
    <property type="term" value="F:porin activity"/>
    <property type="evidence" value="ECO:0007669"/>
    <property type="project" value="UniProtKB-KW"/>
</dbReference>
<dbReference type="GO" id="GO:0015774">
    <property type="term" value="P:polysaccharide transport"/>
    <property type="evidence" value="ECO:0007669"/>
    <property type="project" value="TreeGrafter"/>
</dbReference>
<keyword evidence="6" id="KW-0406">Ion transport</keyword>
<comment type="subcellular location">
    <subcellularLocation>
        <location evidence="1">Cell outer membrane</location>
        <topology evidence="1">Multi-pass membrane protein</topology>
    </subcellularLocation>
</comment>
<keyword evidence="3" id="KW-0813">Transport</keyword>
<keyword evidence="10" id="KW-0732">Signal</keyword>
<dbReference type="InterPro" id="IPR036998">
    <property type="entry name" value="Porin_LamB_sf"/>
</dbReference>
<evidence type="ECO:0000313" key="11">
    <source>
        <dbReference type="EMBL" id="USV59317.1"/>
    </source>
</evidence>
<keyword evidence="9" id="KW-0998">Cell outer membrane</keyword>
<proteinExistence type="inferred from homology"/>
<dbReference type="NCBIfam" id="NF006860">
    <property type="entry name" value="PRK09360.1"/>
    <property type="match status" value="1"/>
</dbReference>
<dbReference type="GO" id="GO:0006811">
    <property type="term" value="P:monoatomic ion transport"/>
    <property type="evidence" value="ECO:0007669"/>
    <property type="project" value="UniProtKB-KW"/>
</dbReference>
<evidence type="ECO:0000256" key="8">
    <source>
        <dbReference type="ARBA" id="ARBA00023136"/>
    </source>
</evidence>
<dbReference type="CDD" id="cd01346">
    <property type="entry name" value="Maltoporin-like"/>
    <property type="match status" value="1"/>
</dbReference>
<dbReference type="GO" id="GO:0009279">
    <property type="term" value="C:cell outer membrane"/>
    <property type="evidence" value="ECO:0007669"/>
    <property type="project" value="UniProtKB-SubCell"/>
</dbReference>
<dbReference type="RefSeq" id="WP_252996254.1">
    <property type="nucleotide sequence ID" value="NZ_CP099717.1"/>
</dbReference>
<organism evidence="11 12">
    <name type="scientific">Aeromonas encheleia</name>
    <dbReference type="NCBI Taxonomy" id="73010"/>
    <lineage>
        <taxon>Bacteria</taxon>
        <taxon>Pseudomonadati</taxon>
        <taxon>Pseudomonadota</taxon>
        <taxon>Gammaproteobacteria</taxon>
        <taxon>Aeromonadales</taxon>
        <taxon>Aeromonadaceae</taxon>
        <taxon>Aeromonas</taxon>
    </lineage>
</organism>
<evidence type="ECO:0000256" key="1">
    <source>
        <dbReference type="ARBA" id="ARBA00004571"/>
    </source>
</evidence>
<evidence type="ECO:0000256" key="10">
    <source>
        <dbReference type="SAM" id="SignalP"/>
    </source>
</evidence>
<evidence type="ECO:0000256" key="7">
    <source>
        <dbReference type="ARBA" id="ARBA00023114"/>
    </source>
</evidence>
<dbReference type="GO" id="GO:0046930">
    <property type="term" value="C:pore complex"/>
    <property type="evidence" value="ECO:0007669"/>
    <property type="project" value="UniProtKB-KW"/>
</dbReference>
<evidence type="ECO:0000256" key="6">
    <source>
        <dbReference type="ARBA" id="ARBA00023065"/>
    </source>
</evidence>
<dbReference type="PANTHER" id="PTHR38762:SF1">
    <property type="entry name" value="CRYPTIC OUTER MEMBRANE PORIN BGLH-RELATED"/>
    <property type="match status" value="1"/>
</dbReference>
<dbReference type="AlphaFoldDB" id="A0AAE9SFC5"/>
<sequence>MRVKKLKVATAVAACMISSSVLAIDFHGYLRSGLGTSDNGDMQTMNKQRVGRLGNEADTYAEMSLGQEVYNQDNKTFSFDTMLTMSSGQERDWEAATDEEAEFALRQANVKATNLFGRNETLWAGKRYYQIHDVHLTDFAYWDISGAGVGVEQIDLGPGKLSLAIIRNDPWDEVDSDGDDEGDEHVNVNTFDIRYAGIPLWQDATLEMGYNFAHVNASDSQKESLDEVANGQMLTAQMVWNVMGGVNKTAVQYFSDGLTGQATNYGNGSGSGLEMSSGGGNGFRVLNHGAIKLGGGFELGHQIVYAKANDLSDFNNDSRVTTEYDEKEVFSTVIRPSYSWNQHMKTYLELGYFKDSWVEKGRQHEEEDGSKITLSQAWAPSNDWWARPEIRVFASYLQQDDEFRPDAAGEAQDDTWTIGAQAEVWW</sequence>
<evidence type="ECO:0000256" key="4">
    <source>
        <dbReference type="ARBA" id="ARBA00022452"/>
    </source>
</evidence>
<dbReference type="InterPro" id="IPR050286">
    <property type="entry name" value="G_neg_Bact_CarbUptk_Porin"/>
</dbReference>
<evidence type="ECO:0000256" key="5">
    <source>
        <dbReference type="ARBA" id="ARBA00022692"/>
    </source>
</evidence>
<dbReference type="Gene3D" id="2.40.170.10">
    <property type="entry name" value="Porin, LamB type"/>
    <property type="match status" value="1"/>
</dbReference>
<dbReference type="Proteomes" id="UP001056890">
    <property type="component" value="Chromosome"/>
</dbReference>
<evidence type="ECO:0000256" key="3">
    <source>
        <dbReference type="ARBA" id="ARBA00022448"/>
    </source>
</evidence>
<feature type="chain" id="PRO_5042128026" evidence="10">
    <location>
        <begin position="24"/>
        <end position="426"/>
    </location>
</feature>
<keyword evidence="4" id="KW-1134">Transmembrane beta strand</keyword>
<dbReference type="InterPro" id="IPR003192">
    <property type="entry name" value="Porin_LamB"/>
</dbReference>
<protein>
    <submittedName>
        <fullName evidence="11">Maltoporin LamB</fullName>
    </submittedName>
</protein>
<keyword evidence="5" id="KW-0812">Transmembrane</keyword>
<evidence type="ECO:0000313" key="12">
    <source>
        <dbReference type="Proteomes" id="UP001056890"/>
    </source>
</evidence>
<dbReference type="GO" id="GO:0015144">
    <property type="term" value="F:carbohydrate transmembrane transporter activity"/>
    <property type="evidence" value="ECO:0007669"/>
    <property type="project" value="TreeGrafter"/>
</dbReference>
<evidence type="ECO:0000256" key="2">
    <source>
        <dbReference type="ARBA" id="ARBA00007055"/>
    </source>
</evidence>
<keyword evidence="12" id="KW-1185">Reference proteome</keyword>
<gene>
    <name evidence="11" type="primary">lamB</name>
    <name evidence="11" type="ORF">NHF51_09365</name>
</gene>
<dbReference type="PANTHER" id="PTHR38762">
    <property type="entry name" value="CRYPTIC OUTER MEMBRANE PORIN BGLH-RELATED"/>
    <property type="match status" value="1"/>
</dbReference>
<dbReference type="EMBL" id="CP099717">
    <property type="protein sequence ID" value="USV59317.1"/>
    <property type="molecule type" value="Genomic_DNA"/>
</dbReference>
<keyword evidence="8" id="KW-0472">Membrane</keyword>
<reference evidence="11" key="1">
    <citation type="submission" date="2022-06" db="EMBL/GenBank/DDBJ databases">
        <title>Complete Genome of Aeromonas sp. Strain SOD01 Isolated from an Urban Freshwater Stream.</title>
        <authorList>
            <person name="Williams L.E."/>
            <person name="Brysgel T."/>
            <person name="Capestro E.M."/>
            <person name="Foltz G.V."/>
            <person name="Gardner A.E."/>
            <person name="Ingrassia J."/>
            <person name="Peterson E."/>
            <person name="Arruda J."/>
            <person name="Flaherty I."/>
            <person name="Hunt M."/>
            <person name="Pappas G."/>
            <person name="Ramsaran S."/>
            <person name="Rocha M."/>
        </authorList>
    </citation>
    <scope>NUCLEOTIDE SEQUENCE</scope>
    <source>
        <strain evidence="11">SOD01</strain>
    </source>
</reference>
<evidence type="ECO:0000256" key="9">
    <source>
        <dbReference type="ARBA" id="ARBA00023237"/>
    </source>
</evidence>
<keyword evidence="7" id="KW-0626">Porin</keyword>
<comment type="similarity">
    <text evidence="2">Belongs to the porin LamB (TC 1.B.3) family.</text>
</comment>